<gene>
    <name evidence="3" type="ORF">NUH29_09245</name>
</gene>
<evidence type="ECO:0000313" key="3">
    <source>
        <dbReference type="EMBL" id="MCS0499731.1"/>
    </source>
</evidence>
<dbReference type="Pfam" id="PF13193">
    <property type="entry name" value="AMP-binding_C"/>
    <property type="match status" value="1"/>
</dbReference>
<keyword evidence="4" id="KW-1185">Reference proteome</keyword>
<evidence type="ECO:0000259" key="1">
    <source>
        <dbReference type="Pfam" id="PF00501"/>
    </source>
</evidence>
<dbReference type="InterPro" id="IPR000873">
    <property type="entry name" value="AMP-dep_synth/lig_dom"/>
</dbReference>
<dbReference type="InterPro" id="IPR045851">
    <property type="entry name" value="AMP-bd_C_sf"/>
</dbReference>
<dbReference type="Gene3D" id="3.30.300.30">
    <property type="match status" value="1"/>
</dbReference>
<dbReference type="PANTHER" id="PTHR43767:SF1">
    <property type="entry name" value="NONRIBOSOMAL PEPTIDE SYNTHASE PES1 (EUROFUNG)-RELATED"/>
    <property type="match status" value="1"/>
</dbReference>
<dbReference type="RefSeq" id="WP_258798800.1">
    <property type="nucleotide sequence ID" value="NZ_JANTHX010000007.1"/>
</dbReference>
<dbReference type="Pfam" id="PF00501">
    <property type="entry name" value="AMP-binding"/>
    <property type="match status" value="1"/>
</dbReference>
<dbReference type="Proteomes" id="UP001205337">
    <property type="component" value="Unassembled WGS sequence"/>
</dbReference>
<proteinExistence type="predicted"/>
<name>A0ABT1ZG89_9MICO</name>
<dbReference type="Gene3D" id="3.40.50.12780">
    <property type="entry name" value="N-terminal domain of ligase-like"/>
    <property type="match status" value="1"/>
</dbReference>
<protein>
    <submittedName>
        <fullName evidence="3">AMP-binding protein</fullName>
    </submittedName>
</protein>
<dbReference type="PANTHER" id="PTHR43767">
    <property type="entry name" value="LONG-CHAIN-FATTY-ACID--COA LIGASE"/>
    <property type="match status" value="1"/>
</dbReference>
<sequence length="379" mass="37548">MRPLVQVPAAAGHSAVLEALRAALAGGPALFVASGEPGADPSPLPATVAQHVGLVVETSGTTGRPKRVVLPTDAVLASAAASESALGGPAQWVLALPVHYIAGLNVLARSLSAGTRPVAVGAGGFTAEAFTAAASALDSDTSHAVALVPAQLATLLGDASARAALRGFQAVLVGGQATPAPLVDRAREAGIRVVRSYGSSETSGGCVYDGVPIGGAHVRVVDGEVQLGGTTIADGYLGDPELTAARFLDDGGIRWFRTADAGDWDGARLRVSGRRDDVIVSGGVKIALAAIEEVLQAQPGCADAVVVAVPDARWGERPVAICSGDAVDDAAAIAAVGVALGSVARPERIVRLAALPTLASGKPDRGALGALAANSPPGG</sequence>
<comment type="caution">
    <text evidence="3">The sequence shown here is derived from an EMBL/GenBank/DDBJ whole genome shotgun (WGS) entry which is preliminary data.</text>
</comment>
<dbReference type="SUPFAM" id="SSF56801">
    <property type="entry name" value="Acetyl-CoA synthetase-like"/>
    <property type="match status" value="1"/>
</dbReference>
<evidence type="ECO:0000259" key="2">
    <source>
        <dbReference type="Pfam" id="PF13193"/>
    </source>
</evidence>
<dbReference type="InterPro" id="IPR025110">
    <property type="entry name" value="AMP-bd_C"/>
</dbReference>
<accession>A0ABT1ZG89</accession>
<feature type="domain" description="AMP-dependent synthetase/ligase" evidence="1">
    <location>
        <begin position="45"/>
        <end position="222"/>
    </location>
</feature>
<organism evidence="3 4">
    <name type="scientific">Protaetiibacter mangrovi</name>
    <dbReference type="NCBI Taxonomy" id="2970926"/>
    <lineage>
        <taxon>Bacteria</taxon>
        <taxon>Bacillati</taxon>
        <taxon>Actinomycetota</taxon>
        <taxon>Actinomycetes</taxon>
        <taxon>Micrococcales</taxon>
        <taxon>Microbacteriaceae</taxon>
        <taxon>Protaetiibacter</taxon>
    </lineage>
</organism>
<dbReference type="InterPro" id="IPR050237">
    <property type="entry name" value="ATP-dep_AMP-bd_enzyme"/>
</dbReference>
<evidence type="ECO:0000313" key="4">
    <source>
        <dbReference type="Proteomes" id="UP001205337"/>
    </source>
</evidence>
<feature type="domain" description="AMP-binding enzyme C-terminal" evidence="2">
    <location>
        <begin position="291"/>
        <end position="362"/>
    </location>
</feature>
<reference evidence="3 4" key="1">
    <citation type="submission" date="2022-08" db="EMBL/GenBank/DDBJ databases">
        <authorList>
            <person name="Li F."/>
        </authorList>
    </citation>
    <scope>NUCLEOTIDE SEQUENCE [LARGE SCALE GENOMIC DNA]</scope>
    <source>
        <strain evidence="3 4">10F1B-8-1</strain>
    </source>
</reference>
<dbReference type="EMBL" id="JANTHX010000007">
    <property type="protein sequence ID" value="MCS0499731.1"/>
    <property type="molecule type" value="Genomic_DNA"/>
</dbReference>
<dbReference type="InterPro" id="IPR042099">
    <property type="entry name" value="ANL_N_sf"/>
</dbReference>